<dbReference type="GO" id="GO:0003700">
    <property type="term" value="F:DNA-binding transcription factor activity"/>
    <property type="evidence" value="ECO:0007669"/>
    <property type="project" value="UniProtKB-UniRule"/>
</dbReference>
<dbReference type="PANTHER" id="PTHR35144">
    <property type="entry name" value="MEIOSIS-SPECIFIC TRANSCRIPTION FACTOR NDT80"/>
    <property type="match status" value="1"/>
</dbReference>
<dbReference type="Gene3D" id="2.60.40.1390">
    <property type="entry name" value="NDT80 DNA-binding domain"/>
    <property type="match status" value="1"/>
</dbReference>
<dbReference type="OrthoDB" id="4117572at2759"/>
<proteinExistence type="predicted"/>
<dbReference type="GO" id="GO:0051321">
    <property type="term" value="P:meiotic cell cycle"/>
    <property type="evidence" value="ECO:0007669"/>
    <property type="project" value="TreeGrafter"/>
</dbReference>
<dbReference type="PhylomeDB" id="B8MUP7"/>
<evidence type="ECO:0000256" key="3">
    <source>
        <dbReference type="SAM" id="MobiDB-lite"/>
    </source>
</evidence>
<sequence length="267" mass="30034">MAMPYPSDFSAPTESLSWTAPPEKQESYDLLSFSLPIFHIECHRTSLKISAQLQGMFWLTESPRANSTNEILPVHAAELTCYRRNLFQITGSVTLPRIMYTKTEQGDRIPIVKRELTVSATESVEGKPVKIIYVAPAATLADDRAVAPTPKEKAENEPPSILLDTMAGHDMDSYYTTFPVDWKRLQFRRATANNGCRKELQQYFIVHLTFVVTLATGTEITICEARSGRIIVRGRGPGKFKSDRGFLLNGRISSGQNKRKKANRHRS</sequence>
<dbReference type="STRING" id="441959.B8MUP7"/>
<dbReference type="InterPro" id="IPR024061">
    <property type="entry name" value="NDT80_DNA-bd_dom"/>
</dbReference>
<dbReference type="HOGENOM" id="CLU_072146_0_0_1"/>
<evidence type="ECO:0000256" key="2">
    <source>
        <dbReference type="PROSITE-ProRule" id="PRU00850"/>
    </source>
</evidence>
<feature type="region of interest" description="Disordered" evidence="3">
    <location>
        <begin position="1"/>
        <end position="20"/>
    </location>
</feature>
<dbReference type="SUPFAM" id="SSF49417">
    <property type="entry name" value="p53-like transcription factors"/>
    <property type="match status" value="1"/>
</dbReference>
<dbReference type="PANTHER" id="PTHR35144:SF1">
    <property type="entry name" value="PROTEIN PACG"/>
    <property type="match status" value="1"/>
</dbReference>
<evidence type="ECO:0000313" key="5">
    <source>
        <dbReference type="EMBL" id="EED11715.1"/>
    </source>
</evidence>
<name>B8MUP7_TALSN</name>
<gene>
    <name evidence="5" type="ORF">TSTA_108960</name>
</gene>
<dbReference type="GeneID" id="8103152"/>
<protein>
    <recommendedName>
        <fullName evidence="4">NDT80 domain-containing protein</fullName>
    </recommendedName>
</protein>
<dbReference type="InParanoid" id="B8MUP7"/>
<dbReference type="RefSeq" id="XP_002488471.1">
    <property type="nucleotide sequence ID" value="XM_002488426.1"/>
</dbReference>
<dbReference type="InterPro" id="IPR052605">
    <property type="entry name" value="Fungal_trans_regulator"/>
</dbReference>
<dbReference type="Pfam" id="PF05224">
    <property type="entry name" value="NDT80_PhoG"/>
    <property type="match status" value="1"/>
</dbReference>
<accession>B8MUP7</accession>
<evidence type="ECO:0000313" key="6">
    <source>
        <dbReference type="Proteomes" id="UP000001745"/>
    </source>
</evidence>
<feature type="DNA-binding region" description="NDT80" evidence="2">
    <location>
        <begin position="1"/>
        <end position="244"/>
    </location>
</feature>
<reference evidence="6" key="1">
    <citation type="journal article" date="2015" name="Genome Announc.">
        <title>Genome sequence of the AIDS-associated pathogen Penicillium marneffei (ATCC18224) and its near taxonomic relative Talaromyces stipitatus (ATCC10500).</title>
        <authorList>
            <person name="Nierman W.C."/>
            <person name="Fedorova-Abrams N.D."/>
            <person name="Andrianopoulos A."/>
        </authorList>
    </citation>
    <scope>NUCLEOTIDE SEQUENCE [LARGE SCALE GENOMIC DNA]</scope>
    <source>
        <strain evidence="6">ATCC 10500 / CBS 375.48 / QM 6759 / NRRL 1006</strain>
    </source>
</reference>
<keyword evidence="6" id="KW-1185">Reference proteome</keyword>
<evidence type="ECO:0000256" key="1">
    <source>
        <dbReference type="ARBA" id="ARBA00023125"/>
    </source>
</evidence>
<dbReference type="GO" id="GO:0003677">
    <property type="term" value="F:DNA binding"/>
    <property type="evidence" value="ECO:0007669"/>
    <property type="project" value="UniProtKB-KW"/>
</dbReference>
<dbReference type="AlphaFoldDB" id="B8MUP7"/>
<dbReference type="GO" id="GO:0000228">
    <property type="term" value="C:nuclear chromosome"/>
    <property type="evidence" value="ECO:0007669"/>
    <property type="project" value="TreeGrafter"/>
</dbReference>
<dbReference type="Proteomes" id="UP000001745">
    <property type="component" value="Unassembled WGS sequence"/>
</dbReference>
<dbReference type="GO" id="GO:0045944">
    <property type="term" value="P:positive regulation of transcription by RNA polymerase II"/>
    <property type="evidence" value="ECO:0007669"/>
    <property type="project" value="TreeGrafter"/>
</dbReference>
<dbReference type="PROSITE" id="PS51517">
    <property type="entry name" value="NDT80"/>
    <property type="match status" value="1"/>
</dbReference>
<organism evidence="5 6">
    <name type="scientific">Talaromyces stipitatus (strain ATCC 10500 / CBS 375.48 / QM 6759 / NRRL 1006)</name>
    <name type="common">Penicillium stipitatum</name>
    <dbReference type="NCBI Taxonomy" id="441959"/>
    <lineage>
        <taxon>Eukaryota</taxon>
        <taxon>Fungi</taxon>
        <taxon>Dikarya</taxon>
        <taxon>Ascomycota</taxon>
        <taxon>Pezizomycotina</taxon>
        <taxon>Eurotiomycetes</taxon>
        <taxon>Eurotiomycetidae</taxon>
        <taxon>Eurotiales</taxon>
        <taxon>Trichocomaceae</taxon>
        <taxon>Talaromyces</taxon>
        <taxon>Talaromyces sect. Talaromyces</taxon>
    </lineage>
</organism>
<dbReference type="EMBL" id="EQ962661">
    <property type="protein sequence ID" value="EED11715.1"/>
    <property type="molecule type" value="Genomic_DNA"/>
</dbReference>
<dbReference type="InterPro" id="IPR008967">
    <property type="entry name" value="p53-like_TF_DNA-bd_sf"/>
</dbReference>
<dbReference type="eggNOG" id="ENOG502SAHY">
    <property type="taxonomic scope" value="Eukaryota"/>
</dbReference>
<keyword evidence="1 2" id="KW-0238">DNA-binding</keyword>
<feature type="domain" description="NDT80" evidence="4">
    <location>
        <begin position="1"/>
        <end position="244"/>
    </location>
</feature>
<dbReference type="InterPro" id="IPR037141">
    <property type="entry name" value="NDT80_DNA-bd_dom_sf"/>
</dbReference>
<evidence type="ECO:0000259" key="4">
    <source>
        <dbReference type="PROSITE" id="PS51517"/>
    </source>
</evidence>
<dbReference type="OMA" id="EITICEA"/>
<dbReference type="VEuPathDB" id="FungiDB:TSTA_108960"/>